<evidence type="ECO:0000313" key="8">
    <source>
        <dbReference type="Proteomes" id="UP000467841"/>
    </source>
</evidence>
<comment type="similarity">
    <text evidence="2">Belongs to the eukaryotic/archaeal RNase P protein component 3 family.</text>
</comment>
<dbReference type="EMBL" id="CACVBM020001118">
    <property type="protein sequence ID" value="CAA7032130.1"/>
    <property type="molecule type" value="Genomic_DNA"/>
</dbReference>
<dbReference type="PANTHER" id="PTHR13031">
    <property type="entry name" value="RIBONUCLEASE P SUBUNIT P30"/>
    <property type="match status" value="1"/>
</dbReference>
<dbReference type="Proteomes" id="UP000467841">
    <property type="component" value="Unassembled WGS sequence"/>
</dbReference>
<feature type="compositionally biased region" description="Polar residues" evidence="6">
    <location>
        <begin position="358"/>
        <end position="378"/>
    </location>
</feature>
<keyword evidence="4" id="KW-0378">Hydrolase</keyword>
<dbReference type="AlphaFoldDB" id="A0A6D2IWE0"/>
<proteinExistence type="inferred from homology"/>
<evidence type="ECO:0000313" key="7">
    <source>
        <dbReference type="EMBL" id="CAA7032130.1"/>
    </source>
</evidence>
<keyword evidence="3" id="KW-0819">tRNA processing</keyword>
<comment type="subcellular location">
    <subcellularLocation>
        <location evidence="1">Nucleus</location>
    </subcellularLocation>
</comment>
<feature type="compositionally biased region" description="Low complexity" evidence="6">
    <location>
        <begin position="384"/>
        <end position="400"/>
    </location>
</feature>
<feature type="region of interest" description="Disordered" evidence="6">
    <location>
        <begin position="357"/>
        <end position="404"/>
    </location>
</feature>
<dbReference type="OrthoDB" id="17948at2759"/>
<name>A0A6D2IWE0_9BRAS</name>
<accession>A0A6D2IWE0</accession>
<dbReference type="InterPro" id="IPR002738">
    <property type="entry name" value="RNase_P_p30"/>
</dbReference>
<feature type="compositionally biased region" description="Basic and acidic residues" evidence="6">
    <location>
        <begin position="492"/>
        <end position="518"/>
    </location>
</feature>
<organism evidence="7 8">
    <name type="scientific">Microthlaspi erraticum</name>
    <dbReference type="NCBI Taxonomy" id="1685480"/>
    <lineage>
        <taxon>Eukaryota</taxon>
        <taxon>Viridiplantae</taxon>
        <taxon>Streptophyta</taxon>
        <taxon>Embryophyta</taxon>
        <taxon>Tracheophyta</taxon>
        <taxon>Spermatophyta</taxon>
        <taxon>Magnoliopsida</taxon>
        <taxon>eudicotyledons</taxon>
        <taxon>Gunneridae</taxon>
        <taxon>Pentapetalae</taxon>
        <taxon>rosids</taxon>
        <taxon>malvids</taxon>
        <taxon>Brassicales</taxon>
        <taxon>Brassicaceae</taxon>
        <taxon>Coluteocarpeae</taxon>
        <taxon>Microthlaspi</taxon>
    </lineage>
</organism>
<dbReference type="PANTHER" id="PTHR13031:SF0">
    <property type="entry name" value="RIBONUCLEASE P PROTEIN SUBUNIT P30"/>
    <property type="match status" value="1"/>
</dbReference>
<evidence type="ECO:0000256" key="1">
    <source>
        <dbReference type="ARBA" id="ARBA00004123"/>
    </source>
</evidence>
<evidence type="ECO:0000256" key="2">
    <source>
        <dbReference type="ARBA" id="ARBA00007331"/>
    </source>
</evidence>
<evidence type="ECO:0000256" key="4">
    <source>
        <dbReference type="ARBA" id="ARBA00022801"/>
    </source>
</evidence>
<keyword evidence="5" id="KW-0539">Nucleus</keyword>
<dbReference type="GO" id="GO:0005655">
    <property type="term" value="C:nucleolar ribonuclease P complex"/>
    <property type="evidence" value="ECO:0007669"/>
    <property type="project" value="TreeGrafter"/>
</dbReference>
<dbReference type="SUPFAM" id="SSF89550">
    <property type="entry name" value="PHP domain-like"/>
    <property type="match status" value="1"/>
</dbReference>
<dbReference type="Gene3D" id="3.20.20.140">
    <property type="entry name" value="Metal-dependent hydrolases"/>
    <property type="match status" value="1"/>
</dbReference>
<evidence type="ECO:0000256" key="5">
    <source>
        <dbReference type="ARBA" id="ARBA00023242"/>
    </source>
</evidence>
<reference evidence="7" key="1">
    <citation type="submission" date="2020-01" db="EMBL/GenBank/DDBJ databases">
        <authorList>
            <person name="Mishra B."/>
        </authorList>
    </citation>
    <scope>NUCLEOTIDE SEQUENCE [LARGE SCALE GENOMIC DNA]</scope>
</reference>
<dbReference type="InterPro" id="IPR016195">
    <property type="entry name" value="Pol/histidinol_Pase-like"/>
</dbReference>
<dbReference type="GO" id="GO:0008033">
    <property type="term" value="P:tRNA processing"/>
    <property type="evidence" value="ECO:0007669"/>
    <property type="project" value="UniProtKB-KW"/>
</dbReference>
<comment type="caution">
    <text evidence="7">The sequence shown here is derived from an EMBL/GenBank/DDBJ whole genome shotgun (WGS) entry which is preliminary data.</text>
</comment>
<keyword evidence="8" id="KW-1185">Reference proteome</keyword>
<feature type="compositionally biased region" description="Basic and acidic residues" evidence="6">
    <location>
        <begin position="584"/>
        <end position="595"/>
    </location>
</feature>
<dbReference type="Pfam" id="PF01876">
    <property type="entry name" value="RNase_P_p30"/>
    <property type="match status" value="1"/>
</dbReference>
<feature type="compositionally biased region" description="Acidic residues" evidence="6">
    <location>
        <begin position="615"/>
        <end position="626"/>
    </location>
</feature>
<evidence type="ECO:0000256" key="6">
    <source>
        <dbReference type="SAM" id="MobiDB-lite"/>
    </source>
</evidence>
<protein>
    <submittedName>
        <fullName evidence="7">Uncharacterized protein</fullName>
    </submittedName>
</protein>
<feature type="region of interest" description="Disordered" evidence="6">
    <location>
        <begin position="454"/>
        <end position="526"/>
    </location>
</feature>
<evidence type="ECO:0000256" key="3">
    <source>
        <dbReference type="ARBA" id="ARBA00022694"/>
    </source>
</evidence>
<sequence length="684" mass="75680">MGFFDLNIPFSYLPPAGVKATVVDNTLRVKLAMKAMELGYVGIAHNHSIRGVMTDKDRCTIPLLTLGSLVKAAPRLASSVGFHRDLLGVPRATPFRQYTRVTVLVENEAQRLSLNSGNQVLKSYDVVAVTPLNQKTFEHACTKAEVDIISIDFSTMSFHLIHATVNTAIKRGIYFEIKYSDLLSLKDTEKRRQVISNAKLLVDWTKGKNLIISSGAPSVTEHKYAPSVTELRGPNDVINLMFLLGISTERARAAISNNCRNMIAKVLKKKRFHKEAVRVELASSSETFSLEKPLSDDRTKWDPISSGDGDMLLDDIAKAFDATRAPARKRSKAIDFTSALESLPSHGFRVKDIVGTEPLTQPPATKTTDAPVHSNSPVSDVRMADSASSDDITISQTDTQMCEDDSKVVERTTIVPLRKCSTSQEQGILVPIQAAASLTLMRCTKLDAASDVNMQTESHSEDKSLSPSESCFGISESPAENLNMESIAADKASMDEDNKEEAPTCHASNDAEPRHVTSIDDNDDDEMKIDASTEANQNEDMEVTVEDEKHVTGDGNINLPNLSSETNELLRELDDESLSPEAVGQDHDQVSRLESNEAELEEEPSVPYDNILEITMEDEKEGETETETNQQAHVQSPERDSATNSGKEGAKRRRVRLARLQPFKPFLLQSRFKRISKRRKHRRA</sequence>
<dbReference type="GO" id="GO:0003723">
    <property type="term" value="F:RNA binding"/>
    <property type="evidence" value="ECO:0007669"/>
    <property type="project" value="TreeGrafter"/>
</dbReference>
<dbReference type="GO" id="GO:0016787">
    <property type="term" value="F:hydrolase activity"/>
    <property type="evidence" value="ECO:0007669"/>
    <property type="project" value="UniProtKB-KW"/>
</dbReference>
<dbReference type="FunFam" id="3.20.20.140:FF:000044">
    <property type="entry name" value="Polymerase/histidinol phosphatase-like protein"/>
    <property type="match status" value="1"/>
</dbReference>
<gene>
    <name evidence="7" type="ORF">MERR_LOCUS19365</name>
</gene>
<feature type="region of interest" description="Disordered" evidence="6">
    <location>
        <begin position="576"/>
        <end position="657"/>
    </location>
</feature>